<evidence type="ECO:0000313" key="3">
    <source>
        <dbReference type="Proteomes" id="UP000000790"/>
    </source>
</evidence>
<evidence type="ECO:0000313" key="2">
    <source>
        <dbReference type="EMBL" id="ABX26358.1"/>
    </source>
</evidence>
<sequence length="225" mass="24994">MSMKLNKKLLFSSAVIAGLLLSVAPATVQAASTASSAPKTTNVNPKAVIENAPKLTKQDYVLRIKNSKDADPIYVGKNNYKYALTHYETFKGKTISPAKVQNVKFRVEKVVRFHGKISGAPLYLVASKDKKYSCWTTQAMLQYYYFNSKGMRGVVNPLKRIANRSADKNIISLKNKQNKRDFNAAMKAANKLKGSQKKFVVNSLKQLKKDNNIGVEGDNLLLFGL</sequence>
<dbReference type="EMBL" id="CP000517">
    <property type="protein sequence ID" value="ABX26358.1"/>
    <property type="molecule type" value="Genomic_DNA"/>
</dbReference>
<evidence type="ECO:0000256" key="1">
    <source>
        <dbReference type="SAM" id="SignalP"/>
    </source>
</evidence>
<dbReference type="HOGENOM" id="CLU_105830_0_0_9"/>
<dbReference type="Proteomes" id="UP000000790">
    <property type="component" value="Chromosome"/>
</dbReference>
<name>A8YWJ6_LACH4</name>
<dbReference type="eggNOG" id="ENOG50309PD">
    <property type="taxonomic scope" value="Bacteria"/>
</dbReference>
<protein>
    <recommendedName>
        <fullName evidence="4">Surface layer protein A domain-containing protein</fullName>
    </recommendedName>
</protein>
<gene>
    <name evidence="2" type="ordered locus">lhv_0081</name>
</gene>
<feature type="chain" id="PRO_5002734497" description="Surface layer protein A domain-containing protein" evidence="1">
    <location>
        <begin position="31"/>
        <end position="225"/>
    </location>
</feature>
<keyword evidence="1" id="KW-0732">Signal</keyword>
<evidence type="ECO:0008006" key="4">
    <source>
        <dbReference type="Google" id="ProtNLM"/>
    </source>
</evidence>
<organism evidence="2 3">
    <name type="scientific">Lactobacillus helveticus (strain DPC 4571)</name>
    <dbReference type="NCBI Taxonomy" id="405566"/>
    <lineage>
        <taxon>Bacteria</taxon>
        <taxon>Bacillati</taxon>
        <taxon>Bacillota</taxon>
        <taxon>Bacilli</taxon>
        <taxon>Lactobacillales</taxon>
        <taxon>Lactobacillaceae</taxon>
        <taxon>Lactobacillus</taxon>
    </lineage>
</organism>
<proteinExistence type="predicted"/>
<accession>A8YWJ6</accession>
<feature type="signal peptide" evidence="1">
    <location>
        <begin position="1"/>
        <end position="30"/>
    </location>
</feature>
<reference evidence="2 3" key="1">
    <citation type="journal article" date="2008" name="J. Bacteriol.">
        <title>Genome sequence of Lactobacillus helveticus: an organism distinguished by selective gene loss and IS element expansion.</title>
        <authorList>
            <person name="Callanan M."/>
            <person name="Kaleta P."/>
            <person name="O'Callaghan J."/>
            <person name="O'Sullivan O."/>
            <person name="Jordan K."/>
            <person name="McAuliffe O."/>
            <person name="Sangrador-Vegas A."/>
            <person name="Slattery L."/>
            <person name="Fitzgerald G.F."/>
            <person name="Beresford T."/>
            <person name="Ross R.P."/>
        </authorList>
    </citation>
    <scope>NUCLEOTIDE SEQUENCE [LARGE SCALE GENOMIC DNA]</scope>
    <source>
        <strain evidence="2 3">DPC 4571</strain>
    </source>
</reference>
<dbReference type="KEGG" id="lhe:lhv_0081"/>
<dbReference type="AlphaFoldDB" id="A8YWJ6"/>